<protein>
    <submittedName>
        <fullName evidence="5">Unannotated protein</fullName>
    </submittedName>
</protein>
<accession>A0A6J6C5E9</accession>
<keyword evidence="3" id="KW-0378">Hydrolase</keyword>
<dbReference type="InterPro" id="IPR023871">
    <property type="entry name" value="MftE"/>
</dbReference>
<evidence type="ECO:0000256" key="3">
    <source>
        <dbReference type="ARBA" id="ARBA00022801"/>
    </source>
</evidence>
<dbReference type="AlphaFoldDB" id="A0A6J6C5E9"/>
<proteinExistence type="predicted"/>
<dbReference type="Gene3D" id="3.40.50.10310">
    <property type="entry name" value="Creatininase"/>
    <property type="match status" value="1"/>
</dbReference>
<reference evidence="5" key="1">
    <citation type="submission" date="2020-05" db="EMBL/GenBank/DDBJ databases">
        <authorList>
            <person name="Chiriac C."/>
            <person name="Salcher M."/>
            <person name="Ghai R."/>
            <person name="Kavagutti S V."/>
        </authorList>
    </citation>
    <scope>NUCLEOTIDE SEQUENCE</scope>
</reference>
<dbReference type="PANTHER" id="PTHR35005">
    <property type="entry name" value="3-DEHYDRO-SCYLLO-INOSOSE HYDROLASE"/>
    <property type="match status" value="1"/>
</dbReference>
<organism evidence="5">
    <name type="scientific">freshwater metagenome</name>
    <dbReference type="NCBI Taxonomy" id="449393"/>
    <lineage>
        <taxon>unclassified sequences</taxon>
        <taxon>metagenomes</taxon>
        <taxon>ecological metagenomes</taxon>
    </lineage>
</organism>
<keyword evidence="4" id="KW-0862">Zinc</keyword>
<dbReference type="Pfam" id="PF02633">
    <property type="entry name" value="Creatininase"/>
    <property type="match status" value="1"/>
</dbReference>
<evidence type="ECO:0000313" key="5">
    <source>
        <dbReference type="EMBL" id="CAB4545829.1"/>
    </source>
</evidence>
<evidence type="ECO:0000256" key="1">
    <source>
        <dbReference type="ARBA" id="ARBA00001947"/>
    </source>
</evidence>
<dbReference type="GO" id="GO:0046872">
    <property type="term" value="F:metal ion binding"/>
    <property type="evidence" value="ECO:0007669"/>
    <property type="project" value="UniProtKB-KW"/>
</dbReference>
<sequence>MIAVAGDDGRGRRSLGASTWPEVDATAPIVVVPLGSCEQHGPHLPLDTDTLVAVALADALVAGVGDLEGVPLLVAPPLAVTASGEHAGFPGTLSIGTTALELVLVELVRSADWARGVVFVNGHGGNVVPLRTAVERCSAEGRRALAWWPAVPGGDAHAGRTETSLLLVIAPERVRLGSAAAGHTGDLREVLPALRRDGVRAVSPNGVLGDPAGASADEGRQLFDSLVADLAVRVRRWWGLEDEPGDGRHDGTGTAP</sequence>
<evidence type="ECO:0000256" key="2">
    <source>
        <dbReference type="ARBA" id="ARBA00022723"/>
    </source>
</evidence>
<comment type="cofactor">
    <cofactor evidence="1">
        <name>Zn(2+)</name>
        <dbReference type="ChEBI" id="CHEBI:29105"/>
    </cofactor>
</comment>
<name>A0A6J6C5E9_9ZZZZ</name>
<dbReference type="SUPFAM" id="SSF102215">
    <property type="entry name" value="Creatininase"/>
    <property type="match status" value="1"/>
</dbReference>
<dbReference type="EMBL" id="CAEZSR010000014">
    <property type="protein sequence ID" value="CAB4545829.1"/>
    <property type="molecule type" value="Genomic_DNA"/>
</dbReference>
<dbReference type="GO" id="GO:0016811">
    <property type="term" value="F:hydrolase activity, acting on carbon-nitrogen (but not peptide) bonds, in linear amides"/>
    <property type="evidence" value="ECO:0007669"/>
    <property type="project" value="TreeGrafter"/>
</dbReference>
<dbReference type="PANTHER" id="PTHR35005:SF1">
    <property type="entry name" value="2-AMINO-5-FORMYLAMINO-6-RIBOSYLAMINOPYRIMIDIN-4(3H)-ONE 5'-MONOPHOSPHATE DEFORMYLASE"/>
    <property type="match status" value="1"/>
</dbReference>
<dbReference type="InterPro" id="IPR003785">
    <property type="entry name" value="Creatininase/forma_Hydrolase"/>
</dbReference>
<gene>
    <name evidence="5" type="ORF">UFOPK1493_00670</name>
</gene>
<keyword evidence="2" id="KW-0479">Metal-binding</keyword>
<dbReference type="NCBIfam" id="TIGR03964">
    <property type="entry name" value="mycofact_creat"/>
    <property type="match status" value="1"/>
</dbReference>
<evidence type="ECO:0000256" key="4">
    <source>
        <dbReference type="ARBA" id="ARBA00022833"/>
    </source>
</evidence>
<dbReference type="InterPro" id="IPR024087">
    <property type="entry name" value="Creatininase-like_sf"/>
</dbReference>
<dbReference type="GO" id="GO:0009231">
    <property type="term" value="P:riboflavin biosynthetic process"/>
    <property type="evidence" value="ECO:0007669"/>
    <property type="project" value="TreeGrafter"/>
</dbReference>